<comment type="caution">
    <text evidence="3">The sequence shown here is derived from an EMBL/GenBank/DDBJ whole genome shotgun (WGS) entry which is preliminary data.</text>
</comment>
<proteinExistence type="predicted"/>
<evidence type="ECO:0000313" key="3">
    <source>
        <dbReference type="EMBL" id="KDR28778.1"/>
    </source>
</evidence>
<dbReference type="Proteomes" id="UP000027451">
    <property type="component" value="Unassembled WGS sequence"/>
</dbReference>
<organism evidence="3 4">
    <name type="scientific">Caballeronia zhejiangensis</name>
    <dbReference type="NCBI Taxonomy" id="871203"/>
    <lineage>
        <taxon>Bacteria</taxon>
        <taxon>Pseudomonadati</taxon>
        <taxon>Pseudomonadota</taxon>
        <taxon>Betaproteobacteria</taxon>
        <taxon>Burkholderiales</taxon>
        <taxon>Burkholderiaceae</taxon>
        <taxon>Caballeronia</taxon>
    </lineage>
</organism>
<evidence type="ECO:0000256" key="1">
    <source>
        <dbReference type="SAM" id="MobiDB-lite"/>
    </source>
</evidence>
<dbReference type="GO" id="GO:0015074">
    <property type="term" value="P:DNA integration"/>
    <property type="evidence" value="ECO:0007669"/>
    <property type="project" value="InterPro"/>
</dbReference>
<dbReference type="AlphaFoldDB" id="A0A656QKN3"/>
<evidence type="ECO:0000259" key="2">
    <source>
        <dbReference type="Pfam" id="PF13333"/>
    </source>
</evidence>
<dbReference type="EMBL" id="JFHD01000016">
    <property type="protein sequence ID" value="KDR28778.1"/>
    <property type="molecule type" value="Genomic_DNA"/>
</dbReference>
<name>A0A656QKN3_9BURK</name>
<accession>A0A656QKN3</accession>
<feature type="domain" description="Integrase catalytic" evidence="2">
    <location>
        <begin position="22"/>
        <end position="76"/>
    </location>
</feature>
<dbReference type="SUPFAM" id="SSF53098">
    <property type="entry name" value="Ribonuclease H-like"/>
    <property type="match status" value="1"/>
</dbReference>
<evidence type="ECO:0000313" key="4">
    <source>
        <dbReference type="Proteomes" id="UP000027451"/>
    </source>
</evidence>
<feature type="region of interest" description="Disordered" evidence="1">
    <location>
        <begin position="1"/>
        <end position="23"/>
    </location>
</feature>
<keyword evidence="4" id="KW-1185">Reference proteome</keyword>
<reference evidence="3 4" key="1">
    <citation type="submission" date="2014-03" db="EMBL/GenBank/DDBJ databases">
        <title>Draft Genome Sequences of Four Burkholderia Strains.</title>
        <authorList>
            <person name="Liu X.Y."/>
            <person name="Li C.X."/>
            <person name="Xu J.H."/>
        </authorList>
    </citation>
    <scope>NUCLEOTIDE SEQUENCE [LARGE SCALE GENOMIC DNA]</scope>
    <source>
        <strain evidence="3 4">OP-1</strain>
    </source>
</reference>
<dbReference type="InterPro" id="IPR001584">
    <property type="entry name" value="Integrase_cat-core"/>
</dbReference>
<sequence>MAPDEESSGPSKGYSPDNAASEGVFRRPKTEMFYYRDWRATTVDQFTKVLNSYTRWYNATRIKVLLSFLSPVEYRQIVGLAA</sequence>
<gene>
    <name evidence="3" type="ORF">BG60_09095</name>
</gene>
<dbReference type="InterPro" id="IPR012337">
    <property type="entry name" value="RNaseH-like_sf"/>
</dbReference>
<dbReference type="Pfam" id="PF13333">
    <property type="entry name" value="rve_2"/>
    <property type="match status" value="1"/>
</dbReference>
<protein>
    <submittedName>
        <fullName evidence="3">Integrase</fullName>
    </submittedName>
</protein>